<dbReference type="PROSITE" id="PS00455">
    <property type="entry name" value="AMP_BINDING"/>
    <property type="match status" value="1"/>
</dbReference>
<dbReference type="GO" id="GO:0044550">
    <property type="term" value="P:secondary metabolite biosynthetic process"/>
    <property type="evidence" value="ECO:0007669"/>
    <property type="project" value="TreeGrafter"/>
</dbReference>
<dbReference type="NCBIfam" id="TIGR02353">
    <property type="entry name" value="NRPS_term_dom"/>
    <property type="match status" value="1"/>
</dbReference>
<dbReference type="InterPro" id="IPR042099">
    <property type="entry name" value="ANL_N_sf"/>
</dbReference>
<keyword evidence="3" id="KW-1133">Transmembrane helix</keyword>
<evidence type="ECO:0000256" key="2">
    <source>
        <dbReference type="ARBA" id="ARBA00022553"/>
    </source>
</evidence>
<dbReference type="SUPFAM" id="SSF51161">
    <property type="entry name" value="Trimeric LpxA-like enzymes"/>
    <property type="match status" value="2"/>
</dbReference>
<dbReference type="SMART" id="SM00823">
    <property type="entry name" value="PKS_PP"/>
    <property type="match status" value="1"/>
</dbReference>
<keyword evidence="2" id="KW-0597">Phosphoprotein</keyword>
<dbReference type="InterPro" id="IPR045851">
    <property type="entry name" value="AMP-bd_C_sf"/>
</dbReference>
<dbReference type="Gene3D" id="1.10.1200.10">
    <property type="entry name" value="ACP-like"/>
    <property type="match status" value="1"/>
</dbReference>
<evidence type="ECO:0000256" key="1">
    <source>
        <dbReference type="ARBA" id="ARBA00022450"/>
    </source>
</evidence>
<dbReference type="InterPro" id="IPR020459">
    <property type="entry name" value="AMP-binding"/>
</dbReference>
<protein>
    <submittedName>
        <fullName evidence="5">Amino acid adenylation domain-containing protein</fullName>
    </submittedName>
</protein>
<dbReference type="PROSITE" id="PS50075">
    <property type="entry name" value="CARRIER"/>
    <property type="match status" value="1"/>
</dbReference>
<dbReference type="Gene3D" id="2.160.10.10">
    <property type="entry name" value="Hexapeptide repeat proteins"/>
    <property type="match status" value="2"/>
</dbReference>
<dbReference type="PANTHER" id="PTHR45527:SF1">
    <property type="entry name" value="FATTY ACID SYNTHASE"/>
    <property type="match status" value="1"/>
</dbReference>
<keyword evidence="3" id="KW-0812">Transmembrane</keyword>
<dbReference type="InterPro" id="IPR020806">
    <property type="entry name" value="PKS_PP-bd"/>
</dbReference>
<dbReference type="Proteomes" id="UP000586918">
    <property type="component" value="Unassembled WGS sequence"/>
</dbReference>
<dbReference type="NCBIfam" id="TIGR01733">
    <property type="entry name" value="AA-adenyl-dom"/>
    <property type="match status" value="1"/>
</dbReference>
<feature type="transmembrane region" description="Helical" evidence="3">
    <location>
        <begin position="666"/>
        <end position="689"/>
    </location>
</feature>
<dbReference type="Pfam" id="PF13193">
    <property type="entry name" value="AMP-binding_C"/>
    <property type="match status" value="1"/>
</dbReference>
<dbReference type="Pfam" id="PF00501">
    <property type="entry name" value="AMP-binding"/>
    <property type="match status" value="1"/>
</dbReference>
<comment type="caution">
    <text evidence="5">The sequence shown here is derived from an EMBL/GenBank/DDBJ whole genome shotgun (WGS) entry which is preliminary data.</text>
</comment>
<dbReference type="PANTHER" id="PTHR45527">
    <property type="entry name" value="NONRIBOSOMAL PEPTIDE SYNTHETASE"/>
    <property type="match status" value="1"/>
</dbReference>
<organism evidence="5 6">
    <name type="scientific">Pseudonocardia bannensis</name>
    <dbReference type="NCBI Taxonomy" id="630973"/>
    <lineage>
        <taxon>Bacteria</taxon>
        <taxon>Bacillati</taxon>
        <taxon>Actinomycetota</taxon>
        <taxon>Actinomycetes</taxon>
        <taxon>Pseudonocardiales</taxon>
        <taxon>Pseudonocardiaceae</taxon>
        <taxon>Pseudonocardia</taxon>
    </lineage>
</organism>
<dbReference type="InterPro" id="IPR036736">
    <property type="entry name" value="ACP-like_sf"/>
</dbReference>
<sequence length="1390" mass="150557">MGVRVPDADHLLQRRDSNGAAPLADRVLVDPRFRHYLRRRPAERLDRLFEDHCDRLRSGGRAGHLAVDAGAVTLTFEQLDARANRLARYLLAHGAGAGDRIGLLFDDPVQAYVGMLAVLKVNAAYVPLDVGFPPDRIAYIVDDAGVRLVLSLIHVRDRVPGLEDLVPSVLYLDRVAEVIAAQDPSRLSEAERGAPVEDLAYLIYTSGTTGRPKGVAIGHPSICNFVRVAAEVYGVRAQDRMYQGMTIAFDFSVEEIWVSWMAAATLVPKPAGSSLLGVDLHRFLVEQRVTAMCCVPTLLATIEDDLPDLRFLLVSGEACPQDLIARWHRPGRRFLNVYGPTEATVSATWTVVHPDRPVTIGVPLPTYATVILDPEDPYRALPHGEVGEIGIAGVGLAAGYLNREDLTAKAFIPDFLGIAGNPSGRIYRTGDLGRVTPAGEIEYHGRIDTQVKVRGYRIELTEIESVLLQVPGIAAAVVDTYEPEPGVVELVGYYSLRSDTAALEPEAISAVLRARLPGYMVPAYLECLAVIPLTTSDKADRKRLPPPTARRRGAEGAYVAAGTGPERVLAEALAATLRIDRVSVQAHFFDDLGANSLLLAQFSARLRKHTDLPPVSMRDLYRHTTIRDLAQALDRPVQARAHSLVPEASASAGRVSTASYTLCGTLQLLVLLASVYLSGAVLHLGYGWVSAGVGWYGIASRAAVFTSVTFGGLCVLPIVAKWLLVGRWKPREIRLWSLAYLRFWLVKLLIRVNPMVLFIGSPLYVLYLRALGAKIGRGVVIFSRAVPVVTDLLTIGDGTVIRKDCSFTGYRAVAGVLQLGPISLGRDVLVGEKTVLDIGASMGDRAQLGHSSSLHQGQAIPEGQSWHGCPAEPSQVDHRVIPPARCGAPRKITYSVLQVLGVLVPAAGGFALVVTLLRVVPLLSELIGPGHHLLSDWIFYAATVATSFVLFFGAVSMGAVVMVTIARLPNLLVRPGRVYSLYGIHHIAQSIVTTLTNSQFFMLLLGDSSFIVHFVRALGFDLSRVEQTGSNFGTEMRYDSPYLSTVGTGTMVSDGLSIMNVDVSSTSFRVSRVSIGQRNFLGNNIAFPAAARTGDNCLLATKVMVPVDGPIRENVGLLGSPPFEIPRTVARGAEFDHLKDPGELRRRLSAKNRHNAATIAMVLCVWWVRFFAVLLLIGIGADLYYRFGEWAIAVAIVLIAMFGTAYSVLLERAVLGFGALHPQSCSIYDRYFWEHERLWKVYTTPIFTGTPLNTLLWRLAGVRIGRRVFDDGCVIPEKSLVTIGDDTVLNAGSVIQCHSLEDGLFKSDHSRIGAGCTVGVAAFVHYGVTMGDGAELAADAYLMKGVDAPPRTKWMGNPAACARTTAPEPAASARAVTTQNMEVNCGGTES</sequence>
<dbReference type="PRINTS" id="PR00154">
    <property type="entry name" value="AMPBINDING"/>
</dbReference>
<dbReference type="InterPro" id="IPR009081">
    <property type="entry name" value="PP-bd_ACP"/>
</dbReference>
<dbReference type="FunFam" id="3.40.50.980:FF:000001">
    <property type="entry name" value="Non-ribosomal peptide synthetase"/>
    <property type="match status" value="1"/>
</dbReference>
<evidence type="ECO:0000259" key="4">
    <source>
        <dbReference type="PROSITE" id="PS50075"/>
    </source>
</evidence>
<dbReference type="GO" id="GO:0031177">
    <property type="term" value="F:phosphopantetheine binding"/>
    <property type="evidence" value="ECO:0007669"/>
    <property type="project" value="InterPro"/>
</dbReference>
<dbReference type="Gene3D" id="3.30.300.30">
    <property type="match status" value="1"/>
</dbReference>
<dbReference type="SUPFAM" id="SSF56801">
    <property type="entry name" value="Acetyl-CoA synthetase-like"/>
    <property type="match status" value="1"/>
</dbReference>
<proteinExistence type="predicted"/>
<dbReference type="InterPro" id="IPR000873">
    <property type="entry name" value="AMP-dep_synth/lig_dom"/>
</dbReference>
<dbReference type="EMBL" id="JAAXKZ010000057">
    <property type="protein sequence ID" value="NMH93087.1"/>
    <property type="molecule type" value="Genomic_DNA"/>
</dbReference>
<dbReference type="Gene3D" id="3.40.50.12780">
    <property type="entry name" value="N-terminal domain of ligase-like"/>
    <property type="match status" value="1"/>
</dbReference>
<dbReference type="InterPro" id="IPR025110">
    <property type="entry name" value="AMP-bd_C"/>
</dbReference>
<feature type="transmembrane region" description="Helical" evidence="3">
    <location>
        <begin position="744"/>
        <end position="767"/>
    </location>
</feature>
<dbReference type="InterPro" id="IPR012728">
    <property type="entry name" value="Pls/PosA_C"/>
</dbReference>
<reference evidence="5 6" key="1">
    <citation type="submission" date="2020-04" db="EMBL/GenBank/DDBJ databases">
        <authorList>
            <person name="Klaysubun C."/>
            <person name="Duangmal K."/>
            <person name="Lipun K."/>
        </authorList>
    </citation>
    <scope>NUCLEOTIDE SEQUENCE [LARGE SCALE GENOMIC DNA]</scope>
    <source>
        <strain evidence="5 6">DSM 45300</strain>
    </source>
</reference>
<dbReference type="InterPro" id="IPR010071">
    <property type="entry name" value="AA_adenyl_dom"/>
</dbReference>
<dbReference type="Pfam" id="PF00550">
    <property type="entry name" value="PP-binding"/>
    <property type="match status" value="1"/>
</dbReference>
<evidence type="ECO:0000313" key="6">
    <source>
        <dbReference type="Proteomes" id="UP000586918"/>
    </source>
</evidence>
<feature type="transmembrane region" description="Helical" evidence="3">
    <location>
        <begin position="1190"/>
        <end position="1210"/>
    </location>
</feature>
<feature type="transmembrane region" description="Helical" evidence="3">
    <location>
        <begin position="1155"/>
        <end position="1178"/>
    </location>
</feature>
<keyword evidence="1" id="KW-0596">Phosphopantetheine</keyword>
<feature type="transmembrane region" description="Helical" evidence="3">
    <location>
        <begin position="937"/>
        <end position="965"/>
    </location>
</feature>
<keyword evidence="6" id="KW-1185">Reference proteome</keyword>
<dbReference type="GO" id="GO:0005737">
    <property type="term" value="C:cytoplasm"/>
    <property type="evidence" value="ECO:0007669"/>
    <property type="project" value="TreeGrafter"/>
</dbReference>
<feature type="transmembrane region" description="Helical" evidence="3">
    <location>
        <begin position="701"/>
        <end position="724"/>
    </location>
</feature>
<evidence type="ECO:0000313" key="5">
    <source>
        <dbReference type="EMBL" id="NMH93087.1"/>
    </source>
</evidence>
<keyword evidence="3" id="KW-0472">Membrane</keyword>
<accession>A0A848DK45</accession>
<feature type="domain" description="Carrier" evidence="4">
    <location>
        <begin position="560"/>
        <end position="637"/>
    </location>
</feature>
<feature type="transmembrane region" description="Helical" evidence="3">
    <location>
        <begin position="894"/>
        <end position="917"/>
    </location>
</feature>
<evidence type="ECO:0000256" key="3">
    <source>
        <dbReference type="SAM" id="Phobius"/>
    </source>
</evidence>
<dbReference type="RefSeq" id="WP_169413810.1">
    <property type="nucleotide sequence ID" value="NZ_JAAXKZ010000057.1"/>
</dbReference>
<dbReference type="SUPFAM" id="SSF47336">
    <property type="entry name" value="ACP-like"/>
    <property type="match status" value="1"/>
</dbReference>
<name>A0A848DK45_9PSEU</name>
<gene>
    <name evidence="5" type="ORF">HF519_16200</name>
</gene>
<dbReference type="InterPro" id="IPR020845">
    <property type="entry name" value="AMP-binding_CS"/>
</dbReference>
<dbReference type="InterPro" id="IPR011004">
    <property type="entry name" value="Trimer_LpxA-like_sf"/>
</dbReference>
<dbReference type="CDD" id="cd05930">
    <property type="entry name" value="A_NRPS"/>
    <property type="match status" value="1"/>
</dbReference>
<dbReference type="GO" id="GO:0043041">
    <property type="term" value="P:amino acid activation for nonribosomal peptide biosynthetic process"/>
    <property type="evidence" value="ECO:0007669"/>
    <property type="project" value="TreeGrafter"/>
</dbReference>